<evidence type="ECO:0000313" key="2">
    <source>
        <dbReference type="Proteomes" id="UP001410795"/>
    </source>
</evidence>
<dbReference type="Proteomes" id="UP001410795">
    <property type="component" value="Unassembled WGS sequence"/>
</dbReference>
<gene>
    <name evidence="1" type="ORF">GCM10022202_23490</name>
</gene>
<dbReference type="EMBL" id="BAAAYV010000011">
    <property type="protein sequence ID" value="GAA3661495.1"/>
    <property type="molecule type" value="Genomic_DNA"/>
</dbReference>
<sequence>MQVSEFERRELGQQEFLAVRAVRHHSRSRGIVTVVSEPADRQGNLLRRGSRGGRPVGYGHADYKGRNLVERGFSETKQ</sequence>
<evidence type="ECO:0008006" key="3">
    <source>
        <dbReference type="Google" id="ProtNLM"/>
    </source>
</evidence>
<accession>A0ABP7BI39</accession>
<protein>
    <recommendedName>
        <fullName evidence="3">Transposase</fullName>
    </recommendedName>
</protein>
<evidence type="ECO:0000313" key="1">
    <source>
        <dbReference type="EMBL" id="GAA3661495.1"/>
    </source>
</evidence>
<name>A0ABP7BI39_9MICO</name>
<comment type="caution">
    <text evidence="1">The sequence shown here is derived from an EMBL/GenBank/DDBJ whole genome shotgun (WGS) entry which is preliminary data.</text>
</comment>
<proteinExistence type="predicted"/>
<reference evidence="2" key="1">
    <citation type="journal article" date="2019" name="Int. J. Syst. Evol. Microbiol.">
        <title>The Global Catalogue of Microorganisms (GCM) 10K type strain sequencing project: providing services to taxonomists for standard genome sequencing and annotation.</title>
        <authorList>
            <consortium name="The Broad Institute Genomics Platform"/>
            <consortium name="The Broad Institute Genome Sequencing Center for Infectious Disease"/>
            <person name="Wu L."/>
            <person name="Ma J."/>
        </authorList>
    </citation>
    <scope>NUCLEOTIDE SEQUENCE [LARGE SCALE GENOMIC DNA]</scope>
    <source>
        <strain evidence="2">JCM 16546</strain>
    </source>
</reference>
<keyword evidence="2" id="KW-1185">Reference proteome</keyword>
<organism evidence="1 2">
    <name type="scientific">Microbacterium marinilacus</name>
    <dbReference type="NCBI Taxonomy" id="415209"/>
    <lineage>
        <taxon>Bacteria</taxon>
        <taxon>Bacillati</taxon>
        <taxon>Actinomycetota</taxon>
        <taxon>Actinomycetes</taxon>
        <taxon>Micrococcales</taxon>
        <taxon>Microbacteriaceae</taxon>
        <taxon>Microbacterium</taxon>
    </lineage>
</organism>